<dbReference type="Proteomes" id="UP000481583">
    <property type="component" value="Unassembled WGS sequence"/>
</dbReference>
<dbReference type="SUPFAM" id="SSF56059">
    <property type="entry name" value="Glutathione synthetase ATP-binding domain-like"/>
    <property type="match status" value="1"/>
</dbReference>
<proteinExistence type="predicted"/>
<dbReference type="InterPro" id="IPR010121">
    <property type="entry name" value="Pyruvate_phosphate_dikinase"/>
</dbReference>
<accession>A0A6G4UET0</accession>
<dbReference type="InterPro" id="IPR002192">
    <property type="entry name" value="PPDK_AMP/ATP-bd"/>
</dbReference>
<evidence type="ECO:0000259" key="2">
    <source>
        <dbReference type="Pfam" id="PF01326"/>
    </source>
</evidence>
<dbReference type="Pfam" id="PF00391">
    <property type="entry name" value="PEP-utilizers"/>
    <property type="match status" value="1"/>
</dbReference>
<keyword evidence="3" id="KW-0808">Transferase</keyword>
<organism evidence="3 4">
    <name type="scientific">Streptomyces coryli</name>
    <dbReference type="NCBI Taxonomy" id="1128680"/>
    <lineage>
        <taxon>Bacteria</taxon>
        <taxon>Bacillati</taxon>
        <taxon>Actinomycetota</taxon>
        <taxon>Actinomycetes</taxon>
        <taxon>Kitasatosporales</taxon>
        <taxon>Streptomycetaceae</taxon>
        <taxon>Streptomyces</taxon>
    </lineage>
</organism>
<dbReference type="GO" id="GO:0005524">
    <property type="term" value="F:ATP binding"/>
    <property type="evidence" value="ECO:0007669"/>
    <property type="project" value="InterPro"/>
</dbReference>
<keyword evidence="3" id="KW-0670">Pyruvate</keyword>
<dbReference type="EMBL" id="JAAKZV010000427">
    <property type="protein sequence ID" value="NGN70168.1"/>
    <property type="molecule type" value="Genomic_DNA"/>
</dbReference>
<dbReference type="GO" id="GO:0016301">
    <property type="term" value="F:kinase activity"/>
    <property type="evidence" value="ECO:0007669"/>
    <property type="project" value="UniProtKB-KW"/>
</dbReference>
<evidence type="ECO:0000313" key="3">
    <source>
        <dbReference type="EMBL" id="NGN70168.1"/>
    </source>
</evidence>
<dbReference type="Gene3D" id="3.50.30.10">
    <property type="entry name" value="Phosphohistidine domain"/>
    <property type="match status" value="1"/>
</dbReference>
<feature type="domain" description="PEP-utilising enzyme mobile" evidence="1">
    <location>
        <begin position="318"/>
        <end position="396"/>
    </location>
</feature>
<protein>
    <submittedName>
        <fullName evidence="3">Pyruvate, phosphate dikinase</fullName>
    </submittedName>
</protein>
<name>A0A6G4UET0_9ACTN</name>
<dbReference type="InterPro" id="IPR008279">
    <property type="entry name" value="PEP-util_enz_mobile_dom"/>
</dbReference>
<dbReference type="Gene3D" id="3.30.1490.20">
    <property type="entry name" value="ATP-grasp fold, A domain"/>
    <property type="match status" value="2"/>
</dbReference>
<dbReference type="Gene3D" id="3.30.470.20">
    <property type="entry name" value="ATP-grasp fold, B domain"/>
    <property type="match status" value="1"/>
</dbReference>
<feature type="domain" description="Pyruvate phosphate dikinase AMP/ATP-binding" evidence="2">
    <location>
        <begin position="48"/>
        <end position="186"/>
    </location>
</feature>
<gene>
    <name evidence="3" type="ORF">G5C51_40570</name>
</gene>
<keyword evidence="4" id="KW-1185">Reference proteome</keyword>
<evidence type="ECO:0000313" key="4">
    <source>
        <dbReference type="Proteomes" id="UP000481583"/>
    </source>
</evidence>
<dbReference type="GO" id="GO:0050242">
    <property type="term" value="F:pyruvate, phosphate dikinase activity"/>
    <property type="evidence" value="ECO:0007669"/>
    <property type="project" value="InterPro"/>
</dbReference>
<dbReference type="PANTHER" id="PTHR22931:SF9">
    <property type="entry name" value="PYRUVATE, PHOSPHATE DIKINASE 1, CHLOROPLASTIC"/>
    <property type="match status" value="1"/>
</dbReference>
<dbReference type="RefSeq" id="WP_165245743.1">
    <property type="nucleotide sequence ID" value="NZ_JAAKZV010000427.1"/>
</dbReference>
<dbReference type="InterPro" id="IPR036637">
    <property type="entry name" value="Phosphohistidine_dom_sf"/>
</dbReference>
<keyword evidence="3" id="KW-0418">Kinase</keyword>
<evidence type="ECO:0000259" key="1">
    <source>
        <dbReference type="Pfam" id="PF00391"/>
    </source>
</evidence>
<dbReference type="InterPro" id="IPR013815">
    <property type="entry name" value="ATP_grasp_subdomain_1"/>
</dbReference>
<sequence>MTWIHPLTADVTETAALLGAKAHGLIAMRRLGLPVPPGFVITTEACRAYFRDGRLPAGLDAELAEAVARLAAEAQRPLAVSVRSGSSVSMPGMMNTILNHRPDALEPAITTVFASWHTPRAQTYRELHGIPDDLGTAVTVQAMVYGDRDEHSGSGVAFSRDPSTGEHVPFGDVLFRRQGDAVVSGTSLTSPLHELAAREPAVWSRLLAALDRLEDHYRDACYVEFTYESGELWLLQARPGRFTGSAAVRLAVDLADAGTISRAEALRRIPRQQRQPVRTPRIANADILTRGLPASPGVAVGILATTPDRAARLAADGPVILVRPETSPLDLHGLAAAAGVLTARGGPASHAAVVARSMGKPAVVGAADLTVDATGIRAAGRTLPEGTLIAIDGTGGEVAVGTPRIVASAADPHLRRLLDWAADLSRDP</sequence>
<dbReference type="SUPFAM" id="SSF52009">
    <property type="entry name" value="Phosphohistidine domain"/>
    <property type="match status" value="1"/>
</dbReference>
<dbReference type="AlphaFoldDB" id="A0A6G4UET0"/>
<dbReference type="Gene3D" id="1.10.189.10">
    <property type="entry name" value="Pyruvate Phosphate Dikinase, domain 2"/>
    <property type="match status" value="1"/>
</dbReference>
<reference evidence="3 4" key="1">
    <citation type="submission" date="2020-02" db="EMBL/GenBank/DDBJ databases">
        <title>Whole-genome analyses of novel actinobacteria.</title>
        <authorList>
            <person name="Sahin N."/>
        </authorList>
    </citation>
    <scope>NUCLEOTIDE SEQUENCE [LARGE SCALE GENOMIC DNA]</scope>
    <source>
        <strain evidence="3 4">A7024</strain>
    </source>
</reference>
<dbReference type="PANTHER" id="PTHR22931">
    <property type="entry name" value="PHOSPHOENOLPYRUVATE DIKINASE-RELATED"/>
    <property type="match status" value="1"/>
</dbReference>
<dbReference type="Pfam" id="PF01326">
    <property type="entry name" value="PPDK_N"/>
    <property type="match status" value="1"/>
</dbReference>
<comment type="caution">
    <text evidence="3">The sequence shown here is derived from an EMBL/GenBank/DDBJ whole genome shotgun (WGS) entry which is preliminary data.</text>
</comment>